<keyword evidence="3" id="KW-1185">Reference proteome</keyword>
<evidence type="ECO:0000259" key="1">
    <source>
        <dbReference type="Pfam" id="PF23961"/>
    </source>
</evidence>
<feature type="domain" description="Phage neck terminator protein gp12-like" evidence="1">
    <location>
        <begin position="4"/>
        <end position="150"/>
    </location>
</feature>
<proteinExistence type="predicted"/>
<evidence type="ECO:0000313" key="2">
    <source>
        <dbReference type="EMBL" id="SQI42339.1"/>
    </source>
</evidence>
<sequence length="165" mass="17966">MATTIEQRLQAHLQPLLSVALIVKGETPPPEPYAELSIVSCSALGMGDELVRTVDEDGNLILRGQRRAEIAVHCVGGEAAAVLTPLIDGFRKISVSERFQLAQIGIEGSPLLKTEMKEDAQWTPNSETYLSFFIHYSVTIKDAVSVIERVQAATDGGDITFNITR</sequence>
<dbReference type="OrthoDB" id="6636471at2"/>
<dbReference type="Proteomes" id="UP000249005">
    <property type="component" value="Chromosome 1"/>
</dbReference>
<accession>A0A2X4UV94</accession>
<reference evidence="2 3" key="1">
    <citation type="submission" date="2018-06" db="EMBL/GenBank/DDBJ databases">
        <authorList>
            <consortium name="Pathogen Informatics"/>
            <person name="Doyle S."/>
        </authorList>
    </citation>
    <scope>NUCLEOTIDE SEQUENCE [LARGE SCALE GENOMIC DNA]</scope>
    <source>
        <strain evidence="2 3">NCTC12151</strain>
    </source>
</reference>
<dbReference type="AlphaFoldDB" id="A0A2X4UV94"/>
<gene>
    <name evidence="2" type="ORF">NCTC12151_02544</name>
</gene>
<dbReference type="RefSeq" id="WP_145960369.1">
    <property type="nucleotide sequence ID" value="NZ_LR698987.1"/>
</dbReference>
<dbReference type="EMBL" id="LS483470">
    <property type="protein sequence ID" value="SQI42339.1"/>
    <property type="molecule type" value="Genomic_DNA"/>
</dbReference>
<evidence type="ECO:0000313" key="3">
    <source>
        <dbReference type="Proteomes" id="UP000249005"/>
    </source>
</evidence>
<dbReference type="InterPro" id="IPR057087">
    <property type="entry name" value="Gp12-like"/>
</dbReference>
<organism evidence="2 3">
    <name type="scientific">Leminorella richardii</name>
    <dbReference type="NCBI Taxonomy" id="158841"/>
    <lineage>
        <taxon>Bacteria</taxon>
        <taxon>Pseudomonadati</taxon>
        <taxon>Pseudomonadota</taxon>
        <taxon>Gammaproteobacteria</taxon>
        <taxon>Enterobacterales</taxon>
        <taxon>Budviciaceae</taxon>
        <taxon>Leminorella</taxon>
    </lineage>
</organism>
<dbReference type="KEGG" id="lri:NCTC12151_02544"/>
<name>A0A2X4UV94_9GAMM</name>
<protein>
    <recommendedName>
        <fullName evidence="1">Phage neck terminator protein gp12-like domain-containing protein</fullName>
    </recommendedName>
</protein>
<dbReference type="Pfam" id="PF23961">
    <property type="entry name" value="Phage_tail_terminator_9"/>
    <property type="match status" value="1"/>
</dbReference>